<organism evidence="6 7">
    <name type="scientific">Penicillium capsulatum</name>
    <dbReference type="NCBI Taxonomy" id="69766"/>
    <lineage>
        <taxon>Eukaryota</taxon>
        <taxon>Fungi</taxon>
        <taxon>Dikarya</taxon>
        <taxon>Ascomycota</taxon>
        <taxon>Pezizomycotina</taxon>
        <taxon>Eurotiomycetes</taxon>
        <taxon>Eurotiomycetidae</taxon>
        <taxon>Eurotiales</taxon>
        <taxon>Aspergillaceae</taxon>
        <taxon>Penicillium</taxon>
    </lineage>
</organism>
<evidence type="ECO:0000256" key="1">
    <source>
        <dbReference type="ARBA" id="ARBA00004141"/>
    </source>
</evidence>
<dbReference type="AlphaFoldDB" id="A0A9W9IRQ7"/>
<dbReference type="PANTHER" id="PTHR42718">
    <property type="entry name" value="MAJOR FACILITATOR SUPERFAMILY MULTIDRUG TRANSPORTER MFSC"/>
    <property type="match status" value="1"/>
</dbReference>
<proteinExistence type="predicted"/>
<keyword evidence="3 5" id="KW-1133">Transmembrane helix</keyword>
<feature type="transmembrane region" description="Helical" evidence="5">
    <location>
        <begin position="31"/>
        <end position="50"/>
    </location>
</feature>
<keyword evidence="4 5" id="KW-0472">Membrane</keyword>
<evidence type="ECO:0000256" key="4">
    <source>
        <dbReference type="ARBA" id="ARBA00023136"/>
    </source>
</evidence>
<dbReference type="GO" id="GO:0016020">
    <property type="term" value="C:membrane"/>
    <property type="evidence" value="ECO:0007669"/>
    <property type="project" value="UniProtKB-SubCell"/>
</dbReference>
<dbReference type="SUPFAM" id="SSF103473">
    <property type="entry name" value="MFS general substrate transporter"/>
    <property type="match status" value="1"/>
</dbReference>
<evidence type="ECO:0000256" key="3">
    <source>
        <dbReference type="ARBA" id="ARBA00022989"/>
    </source>
</evidence>
<dbReference type="PANTHER" id="PTHR42718:SF27">
    <property type="entry name" value="TRANSPORTER, PUTATIVE-RELATED"/>
    <property type="match status" value="1"/>
</dbReference>
<feature type="transmembrane region" description="Helical" evidence="5">
    <location>
        <begin position="158"/>
        <end position="177"/>
    </location>
</feature>
<dbReference type="InterPro" id="IPR036259">
    <property type="entry name" value="MFS_trans_sf"/>
</dbReference>
<dbReference type="EMBL" id="JAPQKO010000001">
    <property type="protein sequence ID" value="KAJ5183063.1"/>
    <property type="molecule type" value="Genomic_DNA"/>
</dbReference>
<evidence type="ECO:0000313" key="6">
    <source>
        <dbReference type="EMBL" id="KAJ5183063.1"/>
    </source>
</evidence>
<protein>
    <submittedName>
        <fullName evidence="6">MFS general substrate transporter</fullName>
    </submittedName>
</protein>
<dbReference type="Proteomes" id="UP001146351">
    <property type="component" value="Unassembled WGS sequence"/>
</dbReference>
<name>A0A9W9IRQ7_9EURO</name>
<gene>
    <name evidence="6" type="ORF">N7492_000679</name>
</gene>
<sequence>MGLALWALPRTIDTVPIDRAFVTRLVQEVDWIGALLISASFALLSYAPAIEYRIDMRSYRLNTRVRIVDASAGLSRSPIVDSGLHVVQPTFQGNLRATDFLIWGTLNASEQLTALYLRDVREVFAFTSSLYFLPAPVYGLLMNIAIGAFIPYLRSSAAVPIGCLVSGIASLLLAVLCHRDGPGYWRGIFQAMALNPLGVDVIYTFANLVMTSAFPNKTQALAGGVFNMLAQIGKSVRIATSALVARQITAQSNGNGPKEA</sequence>
<comment type="caution">
    <text evidence="6">The sequence shown here is derived from an EMBL/GenBank/DDBJ whole genome shotgun (WGS) entry which is preliminary data.</text>
</comment>
<feature type="transmembrane region" description="Helical" evidence="5">
    <location>
        <begin position="130"/>
        <end position="152"/>
    </location>
</feature>
<evidence type="ECO:0000256" key="2">
    <source>
        <dbReference type="ARBA" id="ARBA00022692"/>
    </source>
</evidence>
<evidence type="ECO:0000313" key="7">
    <source>
        <dbReference type="Proteomes" id="UP001146351"/>
    </source>
</evidence>
<comment type="subcellular location">
    <subcellularLocation>
        <location evidence="1">Membrane</location>
        <topology evidence="1">Multi-pass membrane protein</topology>
    </subcellularLocation>
</comment>
<reference evidence="6" key="2">
    <citation type="journal article" date="2023" name="IMA Fungus">
        <title>Comparative genomic study of the Penicillium genus elucidates a diverse pangenome and 15 lateral gene transfer events.</title>
        <authorList>
            <person name="Petersen C."/>
            <person name="Sorensen T."/>
            <person name="Nielsen M.R."/>
            <person name="Sondergaard T.E."/>
            <person name="Sorensen J.L."/>
            <person name="Fitzpatrick D.A."/>
            <person name="Frisvad J.C."/>
            <person name="Nielsen K.L."/>
        </authorList>
    </citation>
    <scope>NUCLEOTIDE SEQUENCE</scope>
    <source>
        <strain evidence="6">IBT 21917</strain>
    </source>
</reference>
<accession>A0A9W9IRQ7</accession>
<keyword evidence="7" id="KW-1185">Reference proteome</keyword>
<dbReference type="OrthoDB" id="2130629at2759"/>
<keyword evidence="2 5" id="KW-0812">Transmembrane</keyword>
<reference evidence="6" key="1">
    <citation type="submission" date="2022-11" db="EMBL/GenBank/DDBJ databases">
        <authorList>
            <person name="Petersen C."/>
        </authorList>
    </citation>
    <scope>NUCLEOTIDE SEQUENCE</scope>
    <source>
        <strain evidence="6">IBT 21917</strain>
    </source>
</reference>
<evidence type="ECO:0000256" key="5">
    <source>
        <dbReference type="SAM" id="Phobius"/>
    </source>
</evidence>